<organism evidence="2 3">
    <name type="scientific">Vallitalea longa</name>
    <dbReference type="NCBI Taxonomy" id="2936439"/>
    <lineage>
        <taxon>Bacteria</taxon>
        <taxon>Bacillati</taxon>
        <taxon>Bacillota</taxon>
        <taxon>Clostridia</taxon>
        <taxon>Lachnospirales</taxon>
        <taxon>Vallitaleaceae</taxon>
        <taxon>Vallitalea</taxon>
    </lineage>
</organism>
<dbReference type="Proteomes" id="UP001144256">
    <property type="component" value="Unassembled WGS sequence"/>
</dbReference>
<dbReference type="AlphaFoldDB" id="A0A9W5YFN0"/>
<proteinExistence type="predicted"/>
<dbReference type="EMBL" id="BRLB01000019">
    <property type="protein sequence ID" value="GKX31640.1"/>
    <property type="molecule type" value="Genomic_DNA"/>
</dbReference>
<comment type="caution">
    <text evidence="2">The sequence shown here is derived from an EMBL/GenBank/DDBJ whole genome shotgun (WGS) entry which is preliminary data.</text>
</comment>
<sequence>MSRDVLIENILRIMPLINRKLFKDFRHKNSIHQMQLVFLIYRNNGRPMKYFCDKLMIPKSHLSKIVNRLIEDELIERKTNENDRRVINLFITEKGEEYLKEHKKIVQSNVKKKLEKLNDDDIMKLSKNLEEIETILNKL</sequence>
<feature type="domain" description="HTH marR-type" evidence="1">
    <location>
        <begin position="3"/>
        <end position="139"/>
    </location>
</feature>
<evidence type="ECO:0000313" key="2">
    <source>
        <dbReference type="EMBL" id="GKX31640.1"/>
    </source>
</evidence>
<protein>
    <submittedName>
        <fullName evidence="2">MarR family transcriptional regulator</fullName>
    </submittedName>
</protein>
<gene>
    <name evidence="2" type="ORF">SH1V18_41200</name>
</gene>
<dbReference type="InterPro" id="IPR039422">
    <property type="entry name" value="MarR/SlyA-like"/>
</dbReference>
<evidence type="ECO:0000259" key="1">
    <source>
        <dbReference type="PROSITE" id="PS50995"/>
    </source>
</evidence>
<dbReference type="GO" id="GO:0006950">
    <property type="term" value="P:response to stress"/>
    <property type="evidence" value="ECO:0007669"/>
    <property type="project" value="TreeGrafter"/>
</dbReference>
<dbReference type="SMART" id="SM00347">
    <property type="entry name" value="HTH_MARR"/>
    <property type="match status" value="1"/>
</dbReference>
<dbReference type="SUPFAM" id="SSF46785">
    <property type="entry name" value="Winged helix' DNA-binding domain"/>
    <property type="match status" value="1"/>
</dbReference>
<dbReference type="GO" id="GO:0003700">
    <property type="term" value="F:DNA-binding transcription factor activity"/>
    <property type="evidence" value="ECO:0007669"/>
    <property type="project" value="InterPro"/>
</dbReference>
<dbReference type="PANTHER" id="PTHR33164:SF96">
    <property type="entry name" value="MARR-FAMILY TRANSCRIPTIONAL REGULATOR"/>
    <property type="match status" value="1"/>
</dbReference>
<dbReference type="InterPro" id="IPR000835">
    <property type="entry name" value="HTH_MarR-typ"/>
</dbReference>
<accession>A0A9W5YFN0</accession>
<dbReference type="Pfam" id="PF12802">
    <property type="entry name" value="MarR_2"/>
    <property type="match status" value="1"/>
</dbReference>
<reference evidence="2" key="1">
    <citation type="submission" date="2022-06" db="EMBL/GenBank/DDBJ databases">
        <title>Vallitalea longa sp. nov., an anaerobic bacterium isolated from marine sediment.</title>
        <authorList>
            <person name="Hirano S."/>
            <person name="Terahara T."/>
            <person name="Mori K."/>
            <person name="Hamada M."/>
            <person name="Matsumoto R."/>
            <person name="Kobayashi T."/>
        </authorList>
    </citation>
    <scope>NUCLEOTIDE SEQUENCE</scope>
    <source>
        <strain evidence="2">SH18-1</strain>
    </source>
</reference>
<dbReference type="InterPro" id="IPR036388">
    <property type="entry name" value="WH-like_DNA-bd_sf"/>
</dbReference>
<evidence type="ECO:0000313" key="3">
    <source>
        <dbReference type="Proteomes" id="UP001144256"/>
    </source>
</evidence>
<dbReference type="RefSeq" id="WP_281818860.1">
    <property type="nucleotide sequence ID" value="NZ_BRLB01000019.1"/>
</dbReference>
<name>A0A9W5YFN0_9FIRM</name>
<dbReference type="InterPro" id="IPR036390">
    <property type="entry name" value="WH_DNA-bd_sf"/>
</dbReference>
<dbReference type="PANTHER" id="PTHR33164">
    <property type="entry name" value="TRANSCRIPTIONAL REGULATOR, MARR FAMILY"/>
    <property type="match status" value="1"/>
</dbReference>
<dbReference type="PROSITE" id="PS50995">
    <property type="entry name" value="HTH_MARR_2"/>
    <property type="match status" value="1"/>
</dbReference>
<keyword evidence="3" id="KW-1185">Reference proteome</keyword>
<dbReference type="Gene3D" id="1.10.10.10">
    <property type="entry name" value="Winged helix-like DNA-binding domain superfamily/Winged helix DNA-binding domain"/>
    <property type="match status" value="1"/>
</dbReference>